<sequence length="196" mass="21665">VLQTIASQTRGEQRDFARKANGGRVALQVTSGYYGLFSPRNNDPAVVIDDDIGVRRCWTMPPLPSQLGIRLSHVIRPSYISMEHVSADLPGHTSHAPQNATLWGVVDGTVNAELYQTLAPDFPTPERRAPSIAKGLQWARLASFVYDIHNSHSIQTFPISPQYVDVGMTFGVFALEIYSNWGNDTTCLYKVGIYGE</sequence>
<evidence type="ECO:0000256" key="2">
    <source>
        <dbReference type="ARBA" id="ARBA00022692"/>
    </source>
</evidence>
<organism evidence="6 7">
    <name type="scientific">Lentinus brumalis</name>
    <dbReference type="NCBI Taxonomy" id="2498619"/>
    <lineage>
        <taxon>Eukaryota</taxon>
        <taxon>Fungi</taxon>
        <taxon>Dikarya</taxon>
        <taxon>Basidiomycota</taxon>
        <taxon>Agaricomycotina</taxon>
        <taxon>Agaricomycetes</taxon>
        <taxon>Polyporales</taxon>
        <taxon>Polyporaceae</taxon>
        <taxon>Lentinus</taxon>
    </lineage>
</organism>
<dbReference type="Gene3D" id="2.60.120.260">
    <property type="entry name" value="Galactose-binding domain-like"/>
    <property type="match status" value="1"/>
</dbReference>
<keyword evidence="3" id="KW-1133">Transmembrane helix</keyword>
<name>A0A371CIA1_9APHY</name>
<evidence type="ECO:0000259" key="5">
    <source>
        <dbReference type="PROSITE" id="PS51469"/>
    </source>
</evidence>
<evidence type="ECO:0000256" key="1">
    <source>
        <dbReference type="ARBA" id="ARBA00004370"/>
    </source>
</evidence>
<evidence type="ECO:0000313" key="7">
    <source>
        <dbReference type="Proteomes" id="UP000256964"/>
    </source>
</evidence>
<feature type="non-terminal residue" evidence="6">
    <location>
        <position position="1"/>
    </location>
</feature>
<dbReference type="AlphaFoldDB" id="A0A371CIA1"/>
<evidence type="ECO:0000256" key="3">
    <source>
        <dbReference type="ARBA" id="ARBA00022989"/>
    </source>
</evidence>
<protein>
    <recommendedName>
        <fullName evidence="5">SUN domain-containing protein</fullName>
    </recommendedName>
</protein>
<dbReference type="PROSITE" id="PS51469">
    <property type="entry name" value="SUN"/>
    <property type="match status" value="1"/>
</dbReference>
<accession>A0A371CIA1</accession>
<dbReference type="PANTHER" id="PTHR12911">
    <property type="entry name" value="SAD1/UNC-84-LIKE PROTEIN-RELATED"/>
    <property type="match status" value="1"/>
</dbReference>
<keyword evidence="2" id="KW-0812">Transmembrane</keyword>
<keyword evidence="4" id="KW-0472">Membrane</keyword>
<dbReference type="Pfam" id="PF07738">
    <property type="entry name" value="Sad1_UNC"/>
    <property type="match status" value="2"/>
</dbReference>
<dbReference type="InterPro" id="IPR012919">
    <property type="entry name" value="SUN_dom"/>
</dbReference>
<dbReference type="InterPro" id="IPR045119">
    <property type="entry name" value="SUN1-5"/>
</dbReference>
<keyword evidence="7" id="KW-1185">Reference proteome</keyword>
<evidence type="ECO:0000313" key="6">
    <source>
        <dbReference type="EMBL" id="RDX40003.1"/>
    </source>
</evidence>
<evidence type="ECO:0000256" key="4">
    <source>
        <dbReference type="ARBA" id="ARBA00023136"/>
    </source>
</evidence>
<feature type="non-terminal residue" evidence="6">
    <location>
        <position position="196"/>
    </location>
</feature>
<dbReference type="OrthoDB" id="342281at2759"/>
<gene>
    <name evidence="6" type="ORF">OH76DRAFT_1298763</name>
</gene>
<comment type="subcellular location">
    <subcellularLocation>
        <location evidence="1">Membrane</location>
    </subcellularLocation>
</comment>
<dbReference type="GO" id="GO:0043495">
    <property type="term" value="F:protein-membrane adaptor activity"/>
    <property type="evidence" value="ECO:0007669"/>
    <property type="project" value="TreeGrafter"/>
</dbReference>
<dbReference type="PANTHER" id="PTHR12911:SF8">
    <property type="entry name" value="KLAROID PROTEIN-RELATED"/>
    <property type="match status" value="1"/>
</dbReference>
<dbReference type="EMBL" id="KZ857601">
    <property type="protein sequence ID" value="RDX40003.1"/>
    <property type="molecule type" value="Genomic_DNA"/>
</dbReference>
<dbReference type="GO" id="GO:0034993">
    <property type="term" value="C:meiotic nuclear membrane microtubule tethering complex"/>
    <property type="evidence" value="ECO:0007669"/>
    <property type="project" value="TreeGrafter"/>
</dbReference>
<reference evidence="6 7" key="1">
    <citation type="journal article" date="2018" name="Biotechnol. Biofuels">
        <title>Integrative visual omics of the white-rot fungus Polyporus brumalis exposes the biotechnological potential of its oxidative enzymes for delignifying raw plant biomass.</title>
        <authorList>
            <person name="Miyauchi S."/>
            <person name="Rancon A."/>
            <person name="Drula E."/>
            <person name="Hage H."/>
            <person name="Chaduli D."/>
            <person name="Favel A."/>
            <person name="Grisel S."/>
            <person name="Henrissat B."/>
            <person name="Herpoel-Gimbert I."/>
            <person name="Ruiz-Duenas F.J."/>
            <person name="Chevret D."/>
            <person name="Hainaut M."/>
            <person name="Lin J."/>
            <person name="Wang M."/>
            <person name="Pangilinan J."/>
            <person name="Lipzen A."/>
            <person name="Lesage-Meessen L."/>
            <person name="Navarro D."/>
            <person name="Riley R."/>
            <person name="Grigoriev I.V."/>
            <person name="Zhou S."/>
            <person name="Raouche S."/>
            <person name="Rosso M.N."/>
        </authorList>
    </citation>
    <scope>NUCLEOTIDE SEQUENCE [LARGE SCALE GENOMIC DNA]</scope>
    <source>
        <strain evidence="6 7">BRFM 1820</strain>
    </source>
</reference>
<feature type="domain" description="SUN" evidence="5">
    <location>
        <begin position="1"/>
        <end position="196"/>
    </location>
</feature>
<dbReference type="Proteomes" id="UP000256964">
    <property type="component" value="Unassembled WGS sequence"/>
</dbReference>
<proteinExistence type="predicted"/>